<dbReference type="GeneID" id="37272513"/>
<dbReference type="STRING" id="58919.A0A316ZFZ1"/>
<name>A0A316ZFZ1_9BASI</name>
<accession>A0A316ZFZ1</accession>
<keyword evidence="5" id="KW-1185">Reference proteome</keyword>
<sequence length="346" mass="37086">MVTAPQTFTYSQASGLALQLDYYAPPSGSAQPAPFLFSIHGGGGSGGDRKDVRLWSLALAQAKAWGFISADYRLIPECDATCAVQDMLEAWRFTTQQLNATVGEEVIDAAKGIVLGISAGGWTATLLGAMAEPRPAAYVNMYGTWDLIAGEWGKPAPVPMAIPGIEQAKPFLDGIISQAKAGAGKPLSGNYLNIFRFLQLPDAAIEQICQANGLSTQQLQEIGLDAPMSQEQVLRNMLSPYSCNEGLLDGMAEGPEGNKADWEKYPGSPAHLFDAKYPPTITLHGTKDVLVPFRLAEQLTAALEKAGVRAELIVMEGADHMFDIAWHPHVEQVQQVAAFLDSVLKA</sequence>
<keyword evidence="1 4" id="KW-0378">Hydrolase</keyword>
<organism evidence="4 5">
    <name type="scientific">Tilletiopsis washingtonensis</name>
    <dbReference type="NCBI Taxonomy" id="58919"/>
    <lineage>
        <taxon>Eukaryota</taxon>
        <taxon>Fungi</taxon>
        <taxon>Dikarya</taxon>
        <taxon>Basidiomycota</taxon>
        <taxon>Ustilaginomycotina</taxon>
        <taxon>Exobasidiomycetes</taxon>
        <taxon>Entylomatales</taxon>
        <taxon>Entylomatales incertae sedis</taxon>
        <taxon>Tilletiopsis</taxon>
    </lineage>
</organism>
<dbReference type="InterPro" id="IPR013094">
    <property type="entry name" value="AB_hydrolase_3"/>
</dbReference>
<dbReference type="InterPro" id="IPR050300">
    <property type="entry name" value="GDXG_lipolytic_enzyme"/>
</dbReference>
<dbReference type="Gene3D" id="3.40.50.1820">
    <property type="entry name" value="alpha/beta hydrolase"/>
    <property type="match status" value="1"/>
</dbReference>
<evidence type="ECO:0000259" key="3">
    <source>
        <dbReference type="Pfam" id="PF07859"/>
    </source>
</evidence>
<feature type="domain" description="Peptidase S9 prolyl oligopeptidase catalytic" evidence="2">
    <location>
        <begin position="263"/>
        <end position="345"/>
    </location>
</feature>
<proteinExistence type="predicted"/>
<dbReference type="Pfam" id="PF07859">
    <property type="entry name" value="Abhydrolase_3"/>
    <property type="match status" value="1"/>
</dbReference>
<dbReference type="OrthoDB" id="408631at2759"/>
<dbReference type="SUPFAM" id="SSF53474">
    <property type="entry name" value="alpha/beta-Hydrolases"/>
    <property type="match status" value="1"/>
</dbReference>
<gene>
    <name evidence="4" type="ORF">FA09DRAFT_358512</name>
</gene>
<evidence type="ECO:0000313" key="4">
    <source>
        <dbReference type="EMBL" id="PWO00440.1"/>
    </source>
</evidence>
<dbReference type="Pfam" id="PF00326">
    <property type="entry name" value="Peptidase_S9"/>
    <property type="match status" value="1"/>
</dbReference>
<dbReference type="PANTHER" id="PTHR48081">
    <property type="entry name" value="AB HYDROLASE SUPERFAMILY PROTEIN C4A8.06C"/>
    <property type="match status" value="1"/>
</dbReference>
<dbReference type="EMBL" id="KZ819285">
    <property type="protein sequence ID" value="PWO00440.1"/>
    <property type="molecule type" value="Genomic_DNA"/>
</dbReference>
<dbReference type="Proteomes" id="UP000245946">
    <property type="component" value="Unassembled WGS sequence"/>
</dbReference>
<evidence type="ECO:0000259" key="2">
    <source>
        <dbReference type="Pfam" id="PF00326"/>
    </source>
</evidence>
<protein>
    <submittedName>
        <fullName evidence="4">Alpha/beta-hydrolase</fullName>
    </submittedName>
</protein>
<feature type="domain" description="Alpha/beta hydrolase fold-3" evidence="3">
    <location>
        <begin position="37"/>
        <end position="144"/>
    </location>
</feature>
<evidence type="ECO:0000313" key="5">
    <source>
        <dbReference type="Proteomes" id="UP000245946"/>
    </source>
</evidence>
<dbReference type="AlphaFoldDB" id="A0A316ZFZ1"/>
<dbReference type="PANTHER" id="PTHR48081:SF3">
    <property type="entry name" value="ALPHA_BETA HYDROLASE FOLD-3 DOMAIN-CONTAINING PROTEIN"/>
    <property type="match status" value="1"/>
</dbReference>
<dbReference type="GO" id="GO:0008236">
    <property type="term" value="F:serine-type peptidase activity"/>
    <property type="evidence" value="ECO:0007669"/>
    <property type="project" value="InterPro"/>
</dbReference>
<dbReference type="RefSeq" id="XP_025600718.1">
    <property type="nucleotide sequence ID" value="XM_025744969.1"/>
</dbReference>
<dbReference type="InterPro" id="IPR029058">
    <property type="entry name" value="AB_hydrolase_fold"/>
</dbReference>
<reference evidence="4 5" key="1">
    <citation type="journal article" date="2018" name="Mol. Biol. Evol.">
        <title>Broad Genomic Sampling Reveals a Smut Pathogenic Ancestry of the Fungal Clade Ustilaginomycotina.</title>
        <authorList>
            <person name="Kijpornyongpan T."/>
            <person name="Mondo S.J."/>
            <person name="Barry K."/>
            <person name="Sandor L."/>
            <person name="Lee J."/>
            <person name="Lipzen A."/>
            <person name="Pangilinan J."/>
            <person name="LaButti K."/>
            <person name="Hainaut M."/>
            <person name="Henrissat B."/>
            <person name="Grigoriev I.V."/>
            <person name="Spatafora J.W."/>
            <person name="Aime M.C."/>
        </authorList>
    </citation>
    <scope>NUCLEOTIDE SEQUENCE [LARGE SCALE GENOMIC DNA]</scope>
    <source>
        <strain evidence="4 5">MCA 4186</strain>
    </source>
</reference>
<dbReference type="InterPro" id="IPR001375">
    <property type="entry name" value="Peptidase_S9_cat"/>
</dbReference>
<dbReference type="GO" id="GO:0006508">
    <property type="term" value="P:proteolysis"/>
    <property type="evidence" value="ECO:0007669"/>
    <property type="project" value="InterPro"/>
</dbReference>
<evidence type="ECO:0000256" key="1">
    <source>
        <dbReference type="ARBA" id="ARBA00022801"/>
    </source>
</evidence>